<gene>
    <name evidence="4" type="ORF">BKP35_01945</name>
</gene>
<dbReference type="AlphaFoldDB" id="A0A1S2LVU1"/>
<evidence type="ECO:0000313" key="5">
    <source>
        <dbReference type="Proteomes" id="UP000180098"/>
    </source>
</evidence>
<dbReference type="PANTHER" id="PTHR34535">
    <property type="entry name" value="HYDROGENASE MATURATION FACTOR HYPA"/>
    <property type="match status" value="1"/>
</dbReference>
<dbReference type="Gene3D" id="3.30.2320.80">
    <property type="match status" value="1"/>
</dbReference>
<evidence type="ECO:0000313" key="4">
    <source>
        <dbReference type="EMBL" id="OIJ15777.1"/>
    </source>
</evidence>
<evidence type="ECO:0000256" key="3">
    <source>
        <dbReference type="ARBA" id="ARBA00022833"/>
    </source>
</evidence>
<proteinExistence type="predicted"/>
<sequence length="116" mass="12996">MHEMALMGDILKIIGEDVQKRNFSKVEKIELIVGEVSNAMPDALEMALEIYKTQSIPFLDKNTKLVIINEEAKARCCVCESEYIPEKRLSVCPTCCIPSGELISGETFKVYSYEGS</sequence>
<dbReference type="EMBL" id="MLQQ01000001">
    <property type="protein sequence ID" value="OIJ15777.1"/>
    <property type="molecule type" value="Genomic_DNA"/>
</dbReference>
<dbReference type="PANTHER" id="PTHR34535:SF3">
    <property type="entry name" value="HYDROGENASE MATURATION FACTOR HYPA"/>
    <property type="match status" value="1"/>
</dbReference>
<dbReference type="Pfam" id="PF01155">
    <property type="entry name" value="HypA"/>
    <property type="match status" value="1"/>
</dbReference>
<comment type="caution">
    <text evidence="4">The sequence shown here is derived from an EMBL/GenBank/DDBJ whole genome shotgun (WGS) entry which is preliminary data.</text>
</comment>
<dbReference type="GO" id="GO:0016151">
    <property type="term" value="F:nickel cation binding"/>
    <property type="evidence" value="ECO:0007669"/>
    <property type="project" value="InterPro"/>
</dbReference>
<protein>
    <submittedName>
        <fullName evidence="4">Hydrogenase nickel incorporation protein HypA</fullName>
    </submittedName>
</protein>
<organism evidence="4 5">
    <name type="scientific">Anaerobacillus arseniciselenatis</name>
    <dbReference type="NCBI Taxonomy" id="85682"/>
    <lineage>
        <taxon>Bacteria</taxon>
        <taxon>Bacillati</taxon>
        <taxon>Bacillota</taxon>
        <taxon>Bacilli</taxon>
        <taxon>Bacillales</taxon>
        <taxon>Bacillaceae</taxon>
        <taxon>Anaerobacillus</taxon>
    </lineage>
</organism>
<keyword evidence="3" id="KW-0862">Zinc</keyword>
<dbReference type="RefSeq" id="WP_071311702.1">
    <property type="nucleotide sequence ID" value="NZ_MLQQ01000001.1"/>
</dbReference>
<dbReference type="PIRSF" id="PIRSF004761">
    <property type="entry name" value="Hydrgn_mat_HypA"/>
    <property type="match status" value="1"/>
</dbReference>
<keyword evidence="2" id="KW-0479">Metal-binding</keyword>
<keyword evidence="1" id="KW-0533">Nickel</keyword>
<dbReference type="GO" id="GO:0051604">
    <property type="term" value="P:protein maturation"/>
    <property type="evidence" value="ECO:0007669"/>
    <property type="project" value="InterPro"/>
</dbReference>
<keyword evidence="5" id="KW-1185">Reference proteome</keyword>
<name>A0A1S2LVU1_9BACI</name>
<reference evidence="4 5" key="1">
    <citation type="submission" date="2016-10" db="EMBL/GenBank/DDBJ databases">
        <title>Draft genome sequences of four alkaliphilic bacteria belonging to the Anaerobacillus genus.</title>
        <authorList>
            <person name="Bassil N.M."/>
            <person name="Lloyd J.R."/>
        </authorList>
    </citation>
    <scope>NUCLEOTIDE SEQUENCE [LARGE SCALE GENOMIC DNA]</scope>
    <source>
        <strain evidence="4 5">DSM 15340</strain>
    </source>
</reference>
<dbReference type="Proteomes" id="UP000180098">
    <property type="component" value="Unassembled WGS sequence"/>
</dbReference>
<evidence type="ECO:0000256" key="1">
    <source>
        <dbReference type="ARBA" id="ARBA00022596"/>
    </source>
</evidence>
<accession>A0A1S2LVU1</accession>
<dbReference type="InterPro" id="IPR000688">
    <property type="entry name" value="HypA/HybF"/>
</dbReference>
<evidence type="ECO:0000256" key="2">
    <source>
        <dbReference type="ARBA" id="ARBA00022723"/>
    </source>
</evidence>
<dbReference type="GO" id="GO:0008270">
    <property type="term" value="F:zinc ion binding"/>
    <property type="evidence" value="ECO:0007669"/>
    <property type="project" value="TreeGrafter"/>
</dbReference>
<dbReference type="OrthoDB" id="9800361at2"/>